<evidence type="ECO:0000313" key="5">
    <source>
        <dbReference type="Proteomes" id="UP000248395"/>
    </source>
</evidence>
<reference evidence="4 5" key="1">
    <citation type="submission" date="2018-05" db="EMBL/GenBank/DDBJ databases">
        <title>Genomic Encyclopedia of Type Strains, Phase IV (KMG-IV): sequencing the most valuable type-strain genomes for metagenomic binning, comparative biology and taxonomic classification.</title>
        <authorList>
            <person name="Goeker M."/>
        </authorList>
    </citation>
    <scope>NUCLEOTIDE SEQUENCE [LARGE SCALE GENOMIC DNA]</scope>
    <source>
        <strain evidence="4 5">DSM 25134</strain>
    </source>
</reference>
<proteinExistence type="inferred from homology"/>
<dbReference type="Proteomes" id="UP000248395">
    <property type="component" value="Unassembled WGS sequence"/>
</dbReference>
<dbReference type="InterPro" id="IPR020904">
    <property type="entry name" value="Sc_DH/Rdtase_CS"/>
</dbReference>
<dbReference type="InterPro" id="IPR002347">
    <property type="entry name" value="SDR_fam"/>
</dbReference>
<dbReference type="PANTHER" id="PTHR43639:SF1">
    <property type="entry name" value="SHORT-CHAIN DEHYDROGENASE_REDUCTASE FAMILY PROTEIN"/>
    <property type="match status" value="1"/>
</dbReference>
<feature type="domain" description="Ketoreductase" evidence="3">
    <location>
        <begin position="6"/>
        <end position="185"/>
    </location>
</feature>
<accession>A0A318JMK0</accession>
<dbReference type="PROSITE" id="PS00061">
    <property type="entry name" value="ADH_SHORT"/>
    <property type="match status" value="1"/>
</dbReference>
<comment type="similarity">
    <text evidence="1">Belongs to the short-chain dehydrogenases/reductases (SDR) family.</text>
</comment>
<evidence type="ECO:0000256" key="2">
    <source>
        <dbReference type="ARBA" id="ARBA00023002"/>
    </source>
</evidence>
<dbReference type="GO" id="GO:0016491">
    <property type="term" value="F:oxidoreductase activity"/>
    <property type="evidence" value="ECO:0007669"/>
    <property type="project" value="UniProtKB-KW"/>
</dbReference>
<dbReference type="FunFam" id="3.40.50.720:FF:000084">
    <property type="entry name" value="Short-chain dehydrogenase reductase"/>
    <property type="match status" value="1"/>
</dbReference>
<name>A0A318JMK0_9NEIS</name>
<dbReference type="SMART" id="SM00822">
    <property type="entry name" value="PKS_KR"/>
    <property type="match status" value="1"/>
</dbReference>
<organism evidence="4 5">
    <name type="scientific">Aquitalea magnusonii</name>
    <dbReference type="NCBI Taxonomy" id="332411"/>
    <lineage>
        <taxon>Bacteria</taxon>
        <taxon>Pseudomonadati</taxon>
        <taxon>Pseudomonadota</taxon>
        <taxon>Betaproteobacteria</taxon>
        <taxon>Neisseriales</taxon>
        <taxon>Chromobacteriaceae</taxon>
        <taxon>Aquitalea</taxon>
    </lineage>
</organism>
<evidence type="ECO:0000259" key="3">
    <source>
        <dbReference type="SMART" id="SM00822"/>
    </source>
</evidence>
<dbReference type="AlphaFoldDB" id="A0A318JMK0"/>
<dbReference type="InterPro" id="IPR036291">
    <property type="entry name" value="NAD(P)-bd_dom_sf"/>
</dbReference>
<sequence length="248" mass="26027">MKQADKVAVVTGGSRGIGAAIARKLASQGAQVVIVYRSNQQQAEQVVADIISQGGKAEAHAADVSQEQAVRDVLSAIATRFGRIDILINNAGVFEGRSLADVDAEHIARVFDGNMGSMLLMTRHALPFFPEHGGRIVNLSSNLIYSPRIGTAIYSASKAAVSVLTHAYALELGPRGITVNAVAPAMTETDMTAATPLARREAVARGTPLGRVAQPQDIADVVAFLASDEARWITGRTLLTDGGLTDAL</sequence>
<dbReference type="PRINTS" id="PR00081">
    <property type="entry name" value="GDHRDH"/>
</dbReference>
<keyword evidence="5" id="KW-1185">Reference proteome</keyword>
<dbReference type="RefSeq" id="WP_059287373.1">
    <property type="nucleotide sequence ID" value="NZ_LNQU01000205.1"/>
</dbReference>
<keyword evidence="2" id="KW-0560">Oxidoreductase</keyword>
<protein>
    <submittedName>
        <fullName evidence="4">3-oxoacyl-[acyl-carrier protein] reductase</fullName>
    </submittedName>
</protein>
<dbReference type="InterPro" id="IPR057326">
    <property type="entry name" value="KR_dom"/>
</dbReference>
<gene>
    <name evidence="4" type="ORF">DFR38_101212</name>
</gene>
<dbReference type="EMBL" id="QJKC01000001">
    <property type="protein sequence ID" value="PXX51151.1"/>
    <property type="molecule type" value="Genomic_DNA"/>
</dbReference>
<dbReference type="CDD" id="cd05233">
    <property type="entry name" value="SDR_c"/>
    <property type="match status" value="1"/>
</dbReference>
<dbReference type="PANTHER" id="PTHR43639">
    <property type="entry name" value="OXIDOREDUCTASE, SHORT-CHAIN DEHYDROGENASE/REDUCTASE FAMILY (AFU_ORTHOLOGUE AFUA_5G02870)"/>
    <property type="match status" value="1"/>
</dbReference>
<dbReference type="Pfam" id="PF13561">
    <property type="entry name" value="adh_short_C2"/>
    <property type="match status" value="1"/>
</dbReference>
<dbReference type="PRINTS" id="PR00080">
    <property type="entry name" value="SDRFAMILY"/>
</dbReference>
<comment type="caution">
    <text evidence="4">The sequence shown here is derived from an EMBL/GenBank/DDBJ whole genome shotgun (WGS) entry which is preliminary data.</text>
</comment>
<evidence type="ECO:0000313" key="4">
    <source>
        <dbReference type="EMBL" id="PXX51151.1"/>
    </source>
</evidence>
<dbReference type="Gene3D" id="3.40.50.720">
    <property type="entry name" value="NAD(P)-binding Rossmann-like Domain"/>
    <property type="match status" value="1"/>
</dbReference>
<dbReference type="NCBIfam" id="NF005559">
    <property type="entry name" value="PRK07231.1"/>
    <property type="match status" value="1"/>
</dbReference>
<dbReference type="OrthoDB" id="9803333at2"/>
<evidence type="ECO:0000256" key="1">
    <source>
        <dbReference type="ARBA" id="ARBA00006484"/>
    </source>
</evidence>
<dbReference type="SUPFAM" id="SSF51735">
    <property type="entry name" value="NAD(P)-binding Rossmann-fold domains"/>
    <property type="match status" value="1"/>
</dbReference>